<organism evidence="2 3">
    <name type="scientific">Fonsecaea erecta</name>
    <dbReference type="NCBI Taxonomy" id="1367422"/>
    <lineage>
        <taxon>Eukaryota</taxon>
        <taxon>Fungi</taxon>
        <taxon>Dikarya</taxon>
        <taxon>Ascomycota</taxon>
        <taxon>Pezizomycotina</taxon>
        <taxon>Eurotiomycetes</taxon>
        <taxon>Chaetothyriomycetidae</taxon>
        <taxon>Chaetothyriales</taxon>
        <taxon>Herpotrichiellaceae</taxon>
        <taxon>Fonsecaea</taxon>
    </lineage>
</organism>
<reference evidence="2 3" key="1">
    <citation type="submission" date="2016-04" db="EMBL/GenBank/DDBJ databases">
        <title>Draft genome of Fonsecaea erecta CBS 125763.</title>
        <authorList>
            <person name="Weiss V.A."/>
            <person name="Vicente V.A."/>
            <person name="Raittz R.T."/>
            <person name="Moreno L.F."/>
            <person name="De Souza E.M."/>
            <person name="Pedrosa F.O."/>
            <person name="Steffens M.B."/>
            <person name="Faoro H."/>
            <person name="Tadra-Sfeir M.Z."/>
            <person name="Najafzadeh M.J."/>
            <person name="Felipe M.S."/>
            <person name="Teixeira M."/>
            <person name="Sun J."/>
            <person name="Xi L."/>
            <person name="Gomes R."/>
            <person name="De Azevedo C.M."/>
            <person name="Salgado C.G."/>
            <person name="Da Silva M.B."/>
            <person name="Nascimento M.F."/>
            <person name="Queiroz-Telles F."/>
            <person name="Attili D.S."/>
            <person name="Gorbushina A."/>
        </authorList>
    </citation>
    <scope>NUCLEOTIDE SEQUENCE [LARGE SCALE GENOMIC DNA]</scope>
    <source>
        <strain evidence="2 3">CBS 125763</strain>
    </source>
</reference>
<evidence type="ECO:0000256" key="1">
    <source>
        <dbReference type="SAM" id="MobiDB-lite"/>
    </source>
</evidence>
<feature type="region of interest" description="Disordered" evidence="1">
    <location>
        <begin position="616"/>
        <end position="654"/>
    </location>
</feature>
<feature type="compositionally biased region" description="Basic and acidic residues" evidence="1">
    <location>
        <begin position="627"/>
        <end position="645"/>
    </location>
</feature>
<dbReference type="GeneID" id="30015334"/>
<dbReference type="RefSeq" id="XP_018688085.1">
    <property type="nucleotide sequence ID" value="XM_018842672.1"/>
</dbReference>
<proteinExistence type="predicted"/>
<feature type="region of interest" description="Disordered" evidence="1">
    <location>
        <begin position="300"/>
        <end position="344"/>
    </location>
</feature>
<dbReference type="AlphaFoldDB" id="A0A178Z4P0"/>
<sequence>MLHSAARRSAARDAVEWEAEDVTAILNEEAANTTRTPRRKSRRASRLGPNANPSPSNGRAHVELPARSVPDMAVATTASPSRRISQRLRKRQSLAGLTPVNRRDIYAIPNNPEPIAVTKPLLEPIKRLRPLNKKSQWTESPFKGKGILDTRTNALVNLDDSPRKRPVRPRIEKIGRSLKKSGRPASKLKETTTATRGGGPLDGEDIFEASQIEDLEKNNPAGHDRIVPEAEEGPSNTEVLTEASMKPFQSEPGGDAGPEIEQRPQAPAKLPHLLAEIAQQALALGPTENDILHEVVEASGEEEAGNAANDHEERAPTPTPAVQRQRPRTQAERDAVERAAAEEKAKREQMVKDALSGIELAVEVLDCKDAWTEVLVAAAEITGIRASSEPESTTGKACARAFRTMAHIYKKLHRGNHGSLRELEDEKRETLNLLRQRCKHICEQRHKPEMHSDRERNRMARDLYEHLIPSSLQLAKRALKVLFQNDTLSLTALKEICRLLNITLQLVESARTWEPRPRLGKAIKSKTSSDIKPGVSAIVENYRRMVVQNNRERFVDELEVRQKLNLERQRAEYQRRKEAAMARYRQYCNHDYHGGVVIPDTPVSSPQRQSVDMGELLTGDEDGLPDSQHREGTGHVRPRINREPTEDIPPPAETEWSQSEFIVLVNALQQYTSESRWEDIIDAYGGPGGKLEKYDMDQIIAKARWVKQTMARQLEDELDRSWDWLRSVPS</sequence>
<feature type="compositionally biased region" description="Basic and acidic residues" evidence="1">
    <location>
        <begin position="329"/>
        <end position="344"/>
    </location>
</feature>
<feature type="compositionally biased region" description="Basic residues" evidence="1">
    <location>
        <begin position="36"/>
        <end position="45"/>
    </location>
</feature>
<keyword evidence="3" id="KW-1185">Reference proteome</keyword>
<dbReference type="Proteomes" id="UP000078343">
    <property type="component" value="Unassembled WGS sequence"/>
</dbReference>
<gene>
    <name evidence="2" type="ORF">AYL99_11166</name>
</gene>
<feature type="compositionally biased region" description="Basic and acidic residues" evidence="1">
    <location>
        <begin position="214"/>
        <end position="228"/>
    </location>
</feature>
<dbReference type="STRING" id="1367422.A0A178Z4P0"/>
<name>A0A178Z4P0_9EURO</name>
<evidence type="ECO:0000313" key="2">
    <source>
        <dbReference type="EMBL" id="OAP54718.1"/>
    </source>
</evidence>
<evidence type="ECO:0000313" key="3">
    <source>
        <dbReference type="Proteomes" id="UP000078343"/>
    </source>
</evidence>
<accession>A0A178Z4P0</accession>
<protein>
    <submittedName>
        <fullName evidence="2">Uncharacterized protein</fullName>
    </submittedName>
</protein>
<feature type="region of interest" description="Disordered" evidence="1">
    <location>
        <begin position="158"/>
        <end position="237"/>
    </location>
</feature>
<feature type="region of interest" description="Disordered" evidence="1">
    <location>
        <begin position="25"/>
        <end position="83"/>
    </location>
</feature>
<dbReference type="OrthoDB" id="4161349at2759"/>
<comment type="caution">
    <text evidence="2">The sequence shown here is derived from an EMBL/GenBank/DDBJ whole genome shotgun (WGS) entry which is preliminary data.</text>
</comment>
<dbReference type="EMBL" id="LVYI01000013">
    <property type="protein sequence ID" value="OAP54718.1"/>
    <property type="molecule type" value="Genomic_DNA"/>
</dbReference>
<feature type="compositionally biased region" description="Acidic residues" evidence="1">
    <location>
        <begin position="202"/>
        <end position="213"/>
    </location>
</feature>